<feature type="compositionally biased region" description="Acidic residues" evidence="4">
    <location>
        <begin position="131"/>
        <end position="142"/>
    </location>
</feature>
<evidence type="ECO:0000313" key="6">
    <source>
        <dbReference type="Proteomes" id="UP000683360"/>
    </source>
</evidence>
<proteinExistence type="predicted"/>
<feature type="region of interest" description="Disordered" evidence="4">
    <location>
        <begin position="126"/>
        <end position="146"/>
    </location>
</feature>
<comment type="subcellular location">
    <subcellularLocation>
        <location evidence="1">Nucleus</location>
    </subcellularLocation>
</comment>
<keyword evidence="6" id="KW-1185">Reference proteome</keyword>
<evidence type="ECO:0000256" key="2">
    <source>
        <dbReference type="ARBA" id="ARBA00022553"/>
    </source>
</evidence>
<dbReference type="GO" id="GO:0007095">
    <property type="term" value="P:mitotic G2 DNA damage checkpoint signaling"/>
    <property type="evidence" value="ECO:0007669"/>
    <property type="project" value="TreeGrafter"/>
</dbReference>
<dbReference type="GO" id="GO:0033314">
    <property type="term" value="P:mitotic DNA replication checkpoint signaling"/>
    <property type="evidence" value="ECO:0007669"/>
    <property type="project" value="TreeGrafter"/>
</dbReference>
<evidence type="ECO:0000256" key="3">
    <source>
        <dbReference type="ARBA" id="ARBA00023242"/>
    </source>
</evidence>
<dbReference type="AlphaFoldDB" id="A0A8S3QXM5"/>
<comment type="caution">
    <text evidence="5">The sequence shown here is derived from an EMBL/GenBank/DDBJ whole genome shotgun (WGS) entry which is preliminary data.</text>
</comment>
<dbReference type="Proteomes" id="UP000683360">
    <property type="component" value="Unassembled WGS sequence"/>
</dbReference>
<dbReference type="PANTHER" id="PTHR14396">
    <property type="entry name" value="CLASPIN"/>
    <property type="match status" value="1"/>
</dbReference>
<dbReference type="PANTHER" id="PTHR14396:SF10">
    <property type="entry name" value="CLASPIN"/>
    <property type="match status" value="1"/>
</dbReference>
<evidence type="ECO:0000256" key="1">
    <source>
        <dbReference type="ARBA" id="ARBA00004123"/>
    </source>
</evidence>
<dbReference type="EMBL" id="CAJPWZ010000722">
    <property type="protein sequence ID" value="CAG2199645.1"/>
    <property type="molecule type" value="Genomic_DNA"/>
</dbReference>
<accession>A0A8S3QXM5</accession>
<dbReference type="GO" id="GO:0005634">
    <property type="term" value="C:nucleus"/>
    <property type="evidence" value="ECO:0007669"/>
    <property type="project" value="UniProtKB-SubCell"/>
</dbReference>
<keyword evidence="3" id="KW-0539">Nucleus</keyword>
<keyword evidence="2" id="KW-0597">Phosphoprotein</keyword>
<evidence type="ECO:0000313" key="5">
    <source>
        <dbReference type="EMBL" id="CAG2199645.1"/>
    </source>
</evidence>
<sequence>MIEAKLFRIHNSNNLSTDKNYSKIRKEFVDEEAELSGSEYDSDENIDLAEEDDIMEAELGDADVTATEDELRDQVGRAHLKQLIDDDKRELMRFQEMYLPDGDLHSDAGRLRRFKWSGIDDDTQQDMFYDQSDEEKEDEEGEEAKWRKDRFEREKWLQEQQMENEKGEDEDSQFLKLGKVFLVQEKRY</sequence>
<organism evidence="5 6">
    <name type="scientific">Mytilus edulis</name>
    <name type="common">Blue mussel</name>
    <dbReference type="NCBI Taxonomy" id="6550"/>
    <lineage>
        <taxon>Eukaryota</taxon>
        <taxon>Metazoa</taxon>
        <taxon>Spiralia</taxon>
        <taxon>Lophotrochozoa</taxon>
        <taxon>Mollusca</taxon>
        <taxon>Bivalvia</taxon>
        <taxon>Autobranchia</taxon>
        <taxon>Pteriomorphia</taxon>
        <taxon>Mytilida</taxon>
        <taxon>Mytiloidea</taxon>
        <taxon>Mytilidae</taxon>
        <taxon>Mytilinae</taxon>
        <taxon>Mytilus</taxon>
    </lineage>
</organism>
<reference evidence="5" key="1">
    <citation type="submission" date="2021-03" db="EMBL/GenBank/DDBJ databases">
        <authorList>
            <person name="Bekaert M."/>
        </authorList>
    </citation>
    <scope>NUCLEOTIDE SEQUENCE</scope>
</reference>
<dbReference type="GO" id="GO:0010997">
    <property type="term" value="F:anaphase-promoting complex binding"/>
    <property type="evidence" value="ECO:0007669"/>
    <property type="project" value="TreeGrafter"/>
</dbReference>
<gene>
    <name evidence="5" type="ORF">MEDL_14255</name>
</gene>
<name>A0A8S3QXM5_MYTED</name>
<evidence type="ECO:0000256" key="4">
    <source>
        <dbReference type="SAM" id="MobiDB-lite"/>
    </source>
</evidence>
<protein>
    <submittedName>
        <fullName evidence="5">Claspin</fullName>
    </submittedName>
</protein>
<dbReference type="InterPro" id="IPR024146">
    <property type="entry name" value="Claspin"/>
</dbReference>
<dbReference type="OrthoDB" id="5859781at2759"/>